<evidence type="ECO:0000256" key="1">
    <source>
        <dbReference type="SAM" id="MobiDB-lite"/>
    </source>
</evidence>
<dbReference type="Proteomes" id="UP000612361">
    <property type="component" value="Unassembled WGS sequence"/>
</dbReference>
<dbReference type="GO" id="GO:0005737">
    <property type="term" value="C:cytoplasm"/>
    <property type="evidence" value="ECO:0007669"/>
    <property type="project" value="TreeGrafter"/>
</dbReference>
<keyword evidence="4" id="KW-1185">Reference proteome</keyword>
<dbReference type="Pfam" id="PF12706">
    <property type="entry name" value="Lactamase_B_2"/>
    <property type="match status" value="1"/>
</dbReference>
<dbReference type="InterPro" id="IPR001279">
    <property type="entry name" value="Metallo-B-lactamas"/>
</dbReference>
<feature type="region of interest" description="Disordered" evidence="1">
    <location>
        <begin position="1"/>
        <end position="25"/>
    </location>
</feature>
<dbReference type="SUPFAM" id="SSF56281">
    <property type="entry name" value="Metallo-hydrolase/oxidoreductase"/>
    <property type="match status" value="1"/>
</dbReference>
<organism evidence="3 4">
    <name type="scientific">Undibacterium rugosum</name>
    <dbReference type="NCBI Taxonomy" id="2762291"/>
    <lineage>
        <taxon>Bacteria</taxon>
        <taxon>Pseudomonadati</taxon>
        <taxon>Pseudomonadota</taxon>
        <taxon>Betaproteobacteria</taxon>
        <taxon>Burkholderiales</taxon>
        <taxon>Oxalobacteraceae</taxon>
        <taxon>Undibacterium</taxon>
    </lineage>
</organism>
<dbReference type="EMBL" id="JACOGG010000003">
    <property type="protein sequence ID" value="MBC3934394.1"/>
    <property type="molecule type" value="Genomic_DNA"/>
</dbReference>
<dbReference type="PANTHER" id="PTHR15032:SF4">
    <property type="entry name" value="N-ACYL-PHOSPHATIDYLETHANOLAMINE-HYDROLYZING PHOSPHOLIPASE D"/>
    <property type="match status" value="1"/>
</dbReference>
<feature type="compositionally biased region" description="Polar residues" evidence="1">
    <location>
        <begin position="12"/>
        <end position="21"/>
    </location>
</feature>
<comment type="caution">
    <text evidence="3">The sequence shown here is derived from an EMBL/GenBank/DDBJ whole genome shotgun (WGS) entry which is preliminary data.</text>
</comment>
<proteinExistence type="predicted"/>
<dbReference type="InterPro" id="IPR036866">
    <property type="entry name" value="RibonucZ/Hydroxyglut_hydro"/>
</dbReference>
<dbReference type="RefSeq" id="WP_186880031.1">
    <property type="nucleotide sequence ID" value="NZ_JACOGG010000003.1"/>
</dbReference>
<protein>
    <submittedName>
        <fullName evidence="3">MBL fold metallo-hydrolase</fullName>
    </submittedName>
</protein>
<dbReference type="AlphaFoldDB" id="A0A923HYA3"/>
<reference evidence="3" key="1">
    <citation type="submission" date="2020-08" db="EMBL/GenBank/DDBJ databases">
        <title>Novel species isolated from subtropical streams in China.</title>
        <authorList>
            <person name="Lu H."/>
        </authorList>
    </citation>
    <scope>NUCLEOTIDE SEQUENCE</scope>
    <source>
        <strain evidence="3">CY7W</strain>
    </source>
</reference>
<evidence type="ECO:0000313" key="4">
    <source>
        <dbReference type="Proteomes" id="UP000612361"/>
    </source>
</evidence>
<evidence type="ECO:0000259" key="2">
    <source>
        <dbReference type="Pfam" id="PF12706"/>
    </source>
</evidence>
<sequence length="363" mass="41183">MSASDIPAQIAPSASATSDVSQSRRHGKRFLNSRVLTQPSLLQNLRIAWRFLTKDTAHTIPGGSIPVRELSQSELLQAPDNTLYRLGHSTLLMKIGGGFWLTDPVFSERASPFSWLGPQRFHQPPISLQDLPPLRGVILSHDHYDHLDYATILQLKDKTAFFLTPTGVGQRLIRWGVAPSQVREHAWWDSSDIDGIRFVATPAQHFSGRSVHDRDQTLWASWSIISPELRIFFSGDSGYFSGFKEIGDKLGPFDLSLIETGAYDPMWPDIHMQPEQSLQAHLDLRARTMLPIHNGTFDLAMHHWYEPFERITQLAARQGVRLSTPQMGEAVDIAEPQQGRRWWLFPSTRGSNRRSFWCLACHE</sequence>
<name>A0A923HYA3_9BURK</name>
<gene>
    <name evidence="3" type="ORF">H8K47_03360</name>
</gene>
<evidence type="ECO:0000313" key="3">
    <source>
        <dbReference type="EMBL" id="MBC3934394.1"/>
    </source>
</evidence>
<dbReference type="PANTHER" id="PTHR15032">
    <property type="entry name" value="N-ACYL-PHOSPHATIDYLETHANOLAMINE-HYDROLYZING PHOSPHOLIPASE D"/>
    <property type="match status" value="1"/>
</dbReference>
<accession>A0A923HYA3</accession>
<dbReference type="Gene3D" id="3.60.15.10">
    <property type="entry name" value="Ribonuclease Z/Hydroxyacylglutathione hydrolase-like"/>
    <property type="match status" value="1"/>
</dbReference>
<feature type="domain" description="Metallo-beta-lactamase" evidence="2">
    <location>
        <begin position="101"/>
        <end position="293"/>
    </location>
</feature>